<evidence type="ECO:0000256" key="15">
    <source>
        <dbReference type="SAM" id="MobiDB-lite"/>
    </source>
</evidence>
<keyword evidence="12 16" id="KW-0472">Membrane</keyword>
<dbReference type="CDD" id="cd16461">
    <property type="entry name" value="RING-H2_EL5-like"/>
    <property type="match status" value="1"/>
</dbReference>
<evidence type="ECO:0000256" key="7">
    <source>
        <dbReference type="ARBA" id="ARBA00022723"/>
    </source>
</evidence>
<feature type="domain" description="RING-type" evidence="17">
    <location>
        <begin position="125"/>
        <end position="167"/>
    </location>
</feature>
<keyword evidence="10" id="KW-0862">Zinc</keyword>
<name>A0ABD3AGD6_9GENT</name>
<dbReference type="GO" id="GO:0008270">
    <property type="term" value="F:zinc ion binding"/>
    <property type="evidence" value="ECO:0007669"/>
    <property type="project" value="UniProtKB-KW"/>
</dbReference>
<keyword evidence="9" id="KW-0833">Ubl conjugation pathway</keyword>
<evidence type="ECO:0000256" key="4">
    <source>
        <dbReference type="ARBA" id="ARBA00012483"/>
    </source>
</evidence>
<evidence type="ECO:0000313" key="18">
    <source>
        <dbReference type="EMBL" id="KAL3530911.1"/>
    </source>
</evidence>
<dbReference type="Gene3D" id="3.30.40.10">
    <property type="entry name" value="Zinc/RING finger domain, C3HC4 (zinc finger)"/>
    <property type="match status" value="1"/>
</dbReference>
<dbReference type="FunFam" id="3.30.40.10:FF:000187">
    <property type="entry name" value="E3 ubiquitin-protein ligase ATL6"/>
    <property type="match status" value="1"/>
</dbReference>
<evidence type="ECO:0000256" key="14">
    <source>
        <dbReference type="PROSITE-ProRule" id="PRU00175"/>
    </source>
</evidence>
<comment type="pathway">
    <text evidence="3">Protein modification; protein ubiquitination.</text>
</comment>
<dbReference type="InterPro" id="IPR013083">
    <property type="entry name" value="Znf_RING/FYVE/PHD"/>
</dbReference>
<evidence type="ECO:0000256" key="8">
    <source>
        <dbReference type="ARBA" id="ARBA00022771"/>
    </source>
</evidence>
<evidence type="ECO:0000256" key="2">
    <source>
        <dbReference type="ARBA" id="ARBA00004167"/>
    </source>
</evidence>
<keyword evidence="19" id="KW-1185">Reference proteome</keyword>
<protein>
    <recommendedName>
        <fullName evidence="4">RING-type E3 ubiquitin transferase</fullName>
        <ecNumber evidence="4">2.3.2.27</ecNumber>
    </recommendedName>
</protein>
<sequence>MSSTPPEASTRNSSNPVNKLVHNILSYDSNIMLAAIISLLLVILFVLLLHIYAKWFLVQARQRSRRSVSVPQVLRPRVHHFHSFTIDTTFAFSPTSKGLESVVISSLPLFVFRADGLIEHGILECAICLSVFEDEEMGRKLPRCSHSFHVDCIDMWLNSHSTCPICRCPVMFDDKFLEVSFLPSDGGTVDTEISETLLTEMEMCDDQTSRLEIIVEASDHSENENGCKKDIVSAVCSSSMSSHEPVGDSQKRIMSRNKSERKVHPSMDGC</sequence>
<evidence type="ECO:0000256" key="12">
    <source>
        <dbReference type="ARBA" id="ARBA00023136"/>
    </source>
</evidence>
<comment type="similarity">
    <text evidence="13">Belongs to the RING-type zinc finger family. ATL subfamily.</text>
</comment>
<evidence type="ECO:0000313" key="19">
    <source>
        <dbReference type="Proteomes" id="UP001630127"/>
    </source>
</evidence>
<accession>A0ABD3AGD6</accession>
<feature type="compositionally biased region" description="Basic and acidic residues" evidence="15">
    <location>
        <begin position="245"/>
        <end position="270"/>
    </location>
</feature>
<evidence type="ECO:0000256" key="13">
    <source>
        <dbReference type="ARBA" id="ARBA00024209"/>
    </source>
</evidence>
<feature type="region of interest" description="Disordered" evidence="15">
    <location>
        <begin position="239"/>
        <end position="270"/>
    </location>
</feature>
<evidence type="ECO:0000256" key="10">
    <source>
        <dbReference type="ARBA" id="ARBA00022833"/>
    </source>
</evidence>
<dbReference type="AlphaFoldDB" id="A0ABD3AGD6"/>
<dbReference type="SUPFAM" id="SSF57850">
    <property type="entry name" value="RING/U-box"/>
    <property type="match status" value="1"/>
</dbReference>
<dbReference type="EC" id="2.3.2.27" evidence="4"/>
<evidence type="ECO:0000256" key="3">
    <source>
        <dbReference type="ARBA" id="ARBA00004906"/>
    </source>
</evidence>
<reference evidence="18 19" key="1">
    <citation type="submission" date="2024-11" db="EMBL/GenBank/DDBJ databases">
        <title>A near-complete genome assembly of Cinchona calisaya.</title>
        <authorList>
            <person name="Lian D.C."/>
            <person name="Zhao X.W."/>
            <person name="Wei L."/>
        </authorList>
    </citation>
    <scope>NUCLEOTIDE SEQUENCE [LARGE SCALE GENOMIC DNA]</scope>
    <source>
        <tissue evidence="18">Nenye</tissue>
    </source>
</reference>
<dbReference type="PROSITE" id="PS50089">
    <property type="entry name" value="ZF_RING_2"/>
    <property type="match status" value="1"/>
</dbReference>
<evidence type="ECO:0000256" key="1">
    <source>
        <dbReference type="ARBA" id="ARBA00000900"/>
    </source>
</evidence>
<keyword evidence="5" id="KW-0808">Transferase</keyword>
<dbReference type="PANTHER" id="PTHR46913:SF1">
    <property type="entry name" value="RING-H2 FINGER PROTEIN ATL16"/>
    <property type="match status" value="1"/>
</dbReference>
<evidence type="ECO:0000256" key="11">
    <source>
        <dbReference type="ARBA" id="ARBA00022989"/>
    </source>
</evidence>
<dbReference type="EMBL" id="JBJUIK010000004">
    <property type="protein sequence ID" value="KAL3530911.1"/>
    <property type="molecule type" value="Genomic_DNA"/>
</dbReference>
<dbReference type="InterPro" id="IPR044600">
    <property type="entry name" value="ATL1/ATL16-like"/>
</dbReference>
<dbReference type="Proteomes" id="UP001630127">
    <property type="component" value="Unassembled WGS sequence"/>
</dbReference>
<dbReference type="SMART" id="SM00184">
    <property type="entry name" value="RING"/>
    <property type="match status" value="1"/>
</dbReference>
<comment type="subcellular location">
    <subcellularLocation>
        <location evidence="2">Membrane</location>
        <topology evidence="2">Single-pass membrane protein</topology>
    </subcellularLocation>
</comment>
<comment type="catalytic activity">
    <reaction evidence="1">
        <text>S-ubiquitinyl-[E2 ubiquitin-conjugating enzyme]-L-cysteine + [acceptor protein]-L-lysine = [E2 ubiquitin-conjugating enzyme]-L-cysteine + N(6)-ubiquitinyl-[acceptor protein]-L-lysine.</text>
        <dbReference type="EC" id="2.3.2.27"/>
    </reaction>
</comment>
<keyword evidence="6 16" id="KW-0812">Transmembrane</keyword>
<keyword evidence="8 14" id="KW-0863">Zinc-finger</keyword>
<proteinExistence type="inferred from homology"/>
<evidence type="ECO:0000256" key="6">
    <source>
        <dbReference type="ARBA" id="ARBA00022692"/>
    </source>
</evidence>
<feature type="transmembrane region" description="Helical" evidence="16">
    <location>
        <begin position="31"/>
        <end position="57"/>
    </location>
</feature>
<dbReference type="GO" id="GO:0061630">
    <property type="term" value="F:ubiquitin protein ligase activity"/>
    <property type="evidence" value="ECO:0007669"/>
    <property type="project" value="UniProtKB-EC"/>
</dbReference>
<dbReference type="InterPro" id="IPR001841">
    <property type="entry name" value="Znf_RING"/>
</dbReference>
<comment type="caution">
    <text evidence="18">The sequence shown here is derived from an EMBL/GenBank/DDBJ whole genome shotgun (WGS) entry which is preliminary data.</text>
</comment>
<gene>
    <name evidence="18" type="ORF">ACH5RR_010233</name>
</gene>
<evidence type="ECO:0000256" key="5">
    <source>
        <dbReference type="ARBA" id="ARBA00022679"/>
    </source>
</evidence>
<dbReference type="GO" id="GO:0016020">
    <property type="term" value="C:membrane"/>
    <property type="evidence" value="ECO:0007669"/>
    <property type="project" value="UniProtKB-SubCell"/>
</dbReference>
<keyword evidence="7" id="KW-0479">Metal-binding</keyword>
<evidence type="ECO:0000256" key="9">
    <source>
        <dbReference type="ARBA" id="ARBA00022786"/>
    </source>
</evidence>
<keyword evidence="11 16" id="KW-1133">Transmembrane helix</keyword>
<evidence type="ECO:0000256" key="16">
    <source>
        <dbReference type="SAM" id="Phobius"/>
    </source>
</evidence>
<dbReference type="PANTHER" id="PTHR46913">
    <property type="entry name" value="RING-H2 FINGER PROTEIN ATL16"/>
    <property type="match status" value="1"/>
</dbReference>
<evidence type="ECO:0000259" key="17">
    <source>
        <dbReference type="PROSITE" id="PS50089"/>
    </source>
</evidence>
<dbReference type="Pfam" id="PF13639">
    <property type="entry name" value="zf-RING_2"/>
    <property type="match status" value="1"/>
</dbReference>
<organism evidence="18 19">
    <name type="scientific">Cinchona calisaya</name>
    <dbReference type="NCBI Taxonomy" id="153742"/>
    <lineage>
        <taxon>Eukaryota</taxon>
        <taxon>Viridiplantae</taxon>
        <taxon>Streptophyta</taxon>
        <taxon>Embryophyta</taxon>
        <taxon>Tracheophyta</taxon>
        <taxon>Spermatophyta</taxon>
        <taxon>Magnoliopsida</taxon>
        <taxon>eudicotyledons</taxon>
        <taxon>Gunneridae</taxon>
        <taxon>Pentapetalae</taxon>
        <taxon>asterids</taxon>
        <taxon>lamiids</taxon>
        <taxon>Gentianales</taxon>
        <taxon>Rubiaceae</taxon>
        <taxon>Cinchonoideae</taxon>
        <taxon>Cinchoneae</taxon>
        <taxon>Cinchona</taxon>
    </lineage>
</organism>